<keyword evidence="5" id="KW-1185">Reference proteome</keyword>
<dbReference type="Proteomes" id="UP000008672">
    <property type="component" value="Unassembled WGS sequence"/>
</dbReference>
<evidence type="ECO:0000313" key="5">
    <source>
        <dbReference type="Proteomes" id="UP000008672"/>
    </source>
</evidence>
<evidence type="ECO:0000313" key="4">
    <source>
        <dbReference type="Ensembl" id="ENSLACP00000014130.2"/>
    </source>
</evidence>
<dbReference type="RefSeq" id="XP_005998155.1">
    <property type="nucleotide sequence ID" value="XM_005998093.3"/>
</dbReference>
<reference evidence="5" key="1">
    <citation type="submission" date="2011-08" db="EMBL/GenBank/DDBJ databases">
        <title>The draft genome of Latimeria chalumnae.</title>
        <authorList>
            <person name="Di Palma F."/>
            <person name="Alfoldi J."/>
            <person name="Johnson J."/>
            <person name="Berlin A."/>
            <person name="Gnerre S."/>
            <person name="Jaffe D."/>
            <person name="MacCallum I."/>
            <person name="Young S."/>
            <person name="Walker B.J."/>
            <person name="Lander E."/>
            <person name="Lindblad-Toh K."/>
        </authorList>
    </citation>
    <scope>NUCLEOTIDE SEQUENCE [LARGE SCALE GENOMIC DNA]</scope>
    <source>
        <strain evidence="5">Wild caught</strain>
    </source>
</reference>
<dbReference type="KEGG" id="lcm:102360750"/>
<organism evidence="4 5">
    <name type="scientific">Latimeria chalumnae</name>
    <name type="common">Coelacanth</name>
    <dbReference type="NCBI Taxonomy" id="7897"/>
    <lineage>
        <taxon>Eukaryota</taxon>
        <taxon>Metazoa</taxon>
        <taxon>Chordata</taxon>
        <taxon>Craniata</taxon>
        <taxon>Vertebrata</taxon>
        <taxon>Euteleostomi</taxon>
        <taxon>Coelacanthiformes</taxon>
        <taxon>Coelacanthidae</taxon>
        <taxon>Latimeria</taxon>
    </lineage>
</organism>
<dbReference type="SMART" id="SM00102">
    <property type="entry name" value="ADF"/>
    <property type="match status" value="1"/>
</dbReference>
<dbReference type="GO" id="GO:0015629">
    <property type="term" value="C:actin cytoskeleton"/>
    <property type="evidence" value="ECO:0007669"/>
    <property type="project" value="InterPro"/>
</dbReference>
<dbReference type="Pfam" id="PF00241">
    <property type="entry name" value="Cofilin_ADF"/>
    <property type="match status" value="1"/>
</dbReference>
<dbReference type="eggNOG" id="KOG1735">
    <property type="taxonomic scope" value="Eukaryota"/>
</dbReference>
<comment type="similarity">
    <text evidence="1">Belongs to the actin-binding proteins ADF family.</text>
</comment>
<dbReference type="EMBL" id="AFYH01090645">
    <property type="status" value="NOT_ANNOTATED_CDS"/>
    <property type="molecule type" value="Genomic_DNA"/>
</dbReference>
<dbReference type="PRINTS" id="PR00006">
    <property type="entry name" value="COFILIN"/>
</dbReference>
<dbReference type="GO" id="GO:0030042">
    <property type="term" value="P:actin filament depolymerization"/>
    <property type="evidence" value="ECO:0007669"/>
    <property type="project" value="InterPro"/>
</dbReference>
<dbReference type="SUPFAM" id="SSF55753">
    <property type="entry name" value="Actin depolymerizing proteins"/>
    <property type="match status" value="1"/>
</dbReference>
<name>H3AWV9_LATCH</name>
<evidence type="ECO:0000256" key="1">
    <source>
        <dbReference type="ARBA" id="ARBA00006844"/>
    </source>
</evidence>
<evidence type="ECO:0000259" key="3">
    <source>
        <dbReference type="PROSITE" id="PS51263"/>
    </source>
</evidence>
<dbReference type="InterPro" id="IPR029006">
    <property type="entry name" value="ADF-H/Gelsolin-like_dom_sf"/>
</dbReference>
<dbReference type="PANTHER" id="PTHR11913">
    <property type="entry name" value="COFILIN-RELATED"/>
    <property type="match status" value="1"/>
</dbReference>
<dbReference type="EMBL" id="AFYH01090644">
    <property type="status" value="NOT_ANNOTATED_CDS"/>
    <property type="molecule type" value="Genomic_DNA"/>
</dbReference>
<dbReference type="Bgee" id="ENSLACG00000012438">
    <property type="expression patterns" value="Expressed in pelvic fin and 6 other cell types or tissues"/>
</dbReference>
<keyword evidence="2" id="KW-0009">Actin-binding</keyword>
<sequence>MASGVTVAEEVVKVFNEMKVRKAPVKGEEPVKQKKIVFFRISDNLKDIIIDQERVVLVEDIGVTVDDPYLKLINLLPLKDCRYVLYDACFETNETKKEDLVFIYWAPEEAGLKSKLIYSSSKEALKKKFQGIKHEWQLNCFGDCKDRSCLAERLGTHIKTLEGKPVDFGGSCMMHQSKQM</sequence>
<dbReference type="CDD" id="cd11286">
    <property type="entry name" value="ADF_cofilin_like"/>
    <property type="match status" value="1"/>
</dbReference>
<dbReference type="GeneID" id="102360750"/>
<reference evidence="4" key="2">
    <citation type="submission" date="2025-08" db="UniProtKB">
        <authorList>
            <consortium name="Ensembl"/>
        </authorList>
    </citation>
    <scope>IDENTIFICATION</scope>
</reference>
<dbReference type="GeneTree" id="ENSGT00950000183000"/>
<evidence type="ECO:0000256" key="2">
    <source>
        <dbReference type="ARBA" id="ARBA00023203"/>
    </source>
</evidence>
<dbReference type="InterPro" id="IPR002108">
    <property type="entry name" value="ADF-H"/>
</dbReference>
<feature type="domain" description="ADF-H" evidence="3">
    <location>
        <begin position="4"/>
        <end position="154"/>
    </location>
</feature>
<accession>H3AWV9</accession>
<dbReference type="Gene3D" id="3.40.20.10">
    <property type="entry name" value="Severin"/>
    <property type="match status" value="1"/>
</dbReference>
<dbReference type="GO" id="GO:0003779">
    <property type="term" value="F:actin binding"/>
    <property type="evidence" value="ECO:0007669"/>
    <property type="project" value="UniProtKB-KW"/>
</dbReference>
<dbReference type="InParanoid" id="H3AWV9"/>
<dbReference type="HOGENOM" id="CLU_094004_0_0_1"/>
<dbReference type="Ensembl" id="ENSLACT00000014229.2">
    <property type="protein sequence ID" value="ENSLACP00000014130.2"/>
    <property type="gene ID" value="ENSLACG00000012438.2"/>
</dbReference>
<dbReference type="EMBL" id="AFYH01090643">
    <property type="status" value="NOT_ANNOTATED_CDS"/>
    <property type="molecule type" value="Genomic_DNA"/>
</dbReference>
<reference evidence="4" key="3">
    <citation type="submission" date="2025-09" db="UniProtKB">
        <authorList>
            <consortium name="Ensembl"/>
        </authorList>
    </citation>
    <scope>IDENTIFICATION</scope>
</reference>
<dbReference type="EMBL" id="AFYH01090646">
    <property type="status" value="NOT_ANNOTATED_CDS"/>
    <property type="molecule type" value="Genomic_DNA"/>
</dbReference>
<protein>
    <recommendedName>
        <fullName evidence="3">ADF-H domain-containing protein</fullName>
    </recommendedName>
</protein>
<gene>
    <name evidence="4" type="primary">LOC102360750</name>
</gene>
<proteinExistence type="inferred from homology"/>
<dbReference type="PROSITE" id="PS51263">
    <property type="entry name" value="ADF_H"/>
    <property type="match status" value="1"/>
</dbReference>
<dbReference type="STRING" id="7897.ENSLACP00000014130"/>
<dbReference type="OrthoDB" id="10249245at2759"/>
<dbReference type="AlphaFoldDB" id="H3AWV9"/>
<dbReference type="InterPro" id="IPR017904">
    <property type="entry name" value="ADF/Cofilin"/>
</dbReference>
<dbReference type="OMA" id="MAMAYRM"/>